<name>A0ABS3RCJ5_9ACTN</name>
<dbReference type="NCBIfam" id="TIGR00684">
    <property type="entry name" value="narJ"/>
    <property type="match status" value="1"/>
</dbReference>
<dbReference type="EMBL" id="JAGEOK010000032">
    <property type="protein sequence ID" value="MBO2443333.1"/>
    <property type="molecule type" value="Genomic_DNA"/>
</dbReference>
<sequence>MKGAPVSGASGSSAPVYQAASLLLTYPDPETWPRRVDAVRTVLSDPAVLHGSPAGCAEALLRFCRNVDGVAPLDLAARYVATFDRTRRRTLDLTYYTDGDTRRRGGSLARLKGVLHEHGWEPGGGRLPDFLPVLLEFAARCPDPGERLLREHRPGLDLLRHALDAYGSPYTDVLLAVRDALPGPGPTAADRAAVRDLALGGPPVETVGLEPFTRSGPARGGVR</sequence>
<evidence type="ECO:0000313" key="2">
    <source>
        <dbReference type="EMBL" id="MBO2443333.1"/>
    </source>
</evidence>
<dbReference type="Gene3D" id="1.10.3480.10">
    <property type="entry name" value="TorD-like"/>
    <property type="match status" value="1"/>
</dbReference>
<dbReference type="PANTHER" id="PTHR43680">
    <property type="entry name" value="NITRATE REDUCTASE MOLYBDENUM COFACTOR ASSEMBLY CHAPERONE"/>
    <property type="match status" value="1"/>
</dbReference>
<dbReference type="PANTHER" id="PTHR43680:SF2">
    <property type="entry name" value="NITRATE REDUCTASE MOLYBDENUM COFACTOR ASSEMBLY CHAPERONE NARJ"/>
    <property type="match status" value="1"/>
</dbReference>
<evidence type="ECO:0000313" key="3">
    <source>
        <dbReference type="Proteomes" id="UP000666915"/>
    </source>
</evidence>
<gene>
    <name evidence="2" type="primary">narJ</name>
    <name evidence="2" type="ORF">J4557_38000</name>
</gene>
<keyword evidence="3" id="KW-1185">Reference proteome</keyword>
<dbReference type="RefSeq" id="WP_208271644.1">
    <property type="nucleotide sequence ID" value="NZ_BAAAGM010000054.1"/>
</dbReference>
<keyword evidence="1" id="KW-0534">Nitrate assimilation</keyword>
<dbReference type="InterPro" id="IPR020945">
    <property type="entry name" value="DMSO/NO3_reduct_chaperone"/>
</dbReference>
<organism evidence="2 3">
    <name type="scientific">Actinomadura nitritigenes</name>
    <dbReference type="NCBI Taxonomy" id="134602"/>
    <lineage>
        <taxon>Bacteria</taxon>
        <taxon>Bacillati</taxon>
        <taxon>Actinomycetota</taxon>
        <taxon>Actinomycetes</taxon>
        <taxon>Streptosporangiales</taxon>
        <taxon>Thermomonosporaceae</taxon>
        <taxon>Actinomadura</taxon>
    </lineage>
</organism>
<dbReference type="InterPro" id="IPR036411">
    <property type="entry name" value="TorD-like_sf"/>
</dbReference>
<accession>A0ABS3RCJ5</accession>
<protein>
    <submittedName>
        <fullName evidence="2">Nitrate reductase molybdenum cofactor assembly chaperone</fullName>
    </submittedName>
</protein>
<comment type="caution">
    <text evidence="2">The sequence shown here is derived from an EMBL/GenBank/DDBJ whole genome shotgun (WGS) entry which is preliminary data.</text>
</comment>
<evidence type="ECO:0000256" key="1">
    <source>
        <dbReference type="ARBA" id="ARBA00023063"/>
    </source>
</evidence>
<dbReference type="Pfam" id="PF02613">
    <property type="entry name" value="Nitrate_red_del"/>
    <property type="match status" value="1"/>
</dbReference>
<dbReference type="InterPro" id="IPR003765">
    <property type="entry name" value="NO3_reductase_chaperone_NarJ"/>
</dbReference>
<reference evidence="2 3" key="1">
    <citation type="submission" date="2021-03" db="EMBL/GenBank/DDBJ databases">
        <authorList>
            <person name="Kanchanasin P."/>
            <person name="Saeng-In P."/>
            <person name="Phongsopitanun W."/>
            <person name="Yuki M."/>
            <person name="Kudo T."/>
            <person name="Ohkuma M."/>
            <person name="Tanasupawat S."/>
        </authorList>
    </citation>
    <scope>NUCLEOTIDE SEQUENCE [LARGE SCALE GENOMIC DNA]</scope>
    <source>
        <strain evidence="2 3">L46</strain>
    </source>
</reference>
<dbReference type="SUPFAM" id="SSF89155">
    <property type="entry name" value="TorD-like"/>
    <property type="match status" value="1"/>
</dbReference>
<proteinExistence type="predicted"/>
<dbReference type="Proteomes" id="UP000666915">
    <property type="component" value="Unassembled WGS sequence"/>
</dbReference>